<dbReference type="InterPro" id="IPR011330">
    <property type="entry name" value="Glyco_hydro/deAcase_b/a-brl"/>
</dbReference>
<dbReference type="PANTHER" id="PTHR36306:SF1">
    <property type="entry name" value="ALPHA-AMYLASE-RELATED"/>
    <property type="match status" value="1"/>
</dbReference>
<feature type="domain" description="UVR" evidence="3">
    <location>
        <begin position="438"/>
        <end position="473"/>
    </location>
</feature>
<evidence type="ECO:0000313" key="4">
    <source>
        <dbReference type="EMBL" id="OGC52007.1"/>
    </source>
</evidence>
<reference evidence="4 5" key="1">
    <citation type="journal article" date="2016" name="Nat. Commun.">
        <title>Thousands of microbial genomes shed light on interconnected biogeochemical processes in an aquifer system.</title>
        <authorList>
            <person name="Anantharaman K."/>
            <person name="Brown C.T."/>
            <person name="Hug L.A."/>
            <person name="Sharon I."/>
            <person name="Castelle C.J."/>
            <person name="Probst A.J."/>
            <person name="Thomas B.C."/>
            <person name="Singh A."/>
            <person name="Wilkins M.J."/>
            <person name="Karaoz U."/>
            <person name="Brodie E.L."/>
            <person name="Williams K.H."/>
            <person name="Hubbard S.S."/>
            <person name="Banfield J.F."/>
        </authorList>
    </citation>
    <scope>NUCLEOTIDE SEQUENCE [LARGE SCALE GENOMIC DNA]</scope>
</reference>
<dbReference type="STRING" id="1802624.A2982_00100"/>
<dbReference type="GO" id="GO:0003824">
    <property type="term" value="F:catalytic activity"/>
    <property type="evidence" value="ECO:0007669"/>
    <property type="project" value="InterPro"/>
</dbReference>
<comment type="caution">
    <text evidence="4">The sequence shown here is derived from an EMBL/GenBank/DDBJ whole genome shotgun (WGS) entry which is preliminary data.</text>
</comment>
<dbReference type="InterPro" id="IPR001943">
    <property type="entry name" value="UVR_dom"/>
</dbReference>
<comment type="similarity">
    <text evidence="1">Belongs to the glycosyl hydrolase 57 family.</text>
</comment>
<evidence type="ECO:0000313" key="5">
    <source>
        <dbReference type="Proteomes" id="UP000178771"/>
    </source>
</evidence>
<dbReference type="AlphaFoldDB" id="A0A1F4V473"/>
<evidence type="ECO:0000259" key="3">
    <source>
        <dbReference type="PROSITE" id="PS50151"/>
    </source>
</evidence>
<dbReference type="InterPro" id="IPR004300">
    <property type="entry name" value="Glyco_hydro_57_N"/>
</dbReference>
<accession>A0A1F4V473</accession>
<dbReference type="SUPFAM" id="SSF88713">
    <property type="entry name" value="Glycoside hydrolase/deacetylase"/>
    <property type="match status" value="1"/>
</dbReference>
<evidence type="ECO:0000256" key="1">
    <source>
        <dbReference type="ARBA" id="ARBA00006821"/>
    </source>
</evidence>
<evidence type="ECO:0000256" key="2">
    <source>
        <dbReference type="ARBA" id="ARBA00023277"/>
    </source>
</evidence>
<sequence length="515" mass="60455">MKWAHFLHIYQPADQHPGILEKIVNESYRPLLRGFFKIPETKVTLNVSAVLSELLFKNGYRDVIEDIKALVEMKRLELTSSAKYHAFLPLLPESEVRRQIELNDETNSRYFGKAYRPKGFFSPEMAYNPKIASIVNNLCYKWILADEVALTAQDKTIDYSTIYKISGMNLQVYFREKRPSNLIMGALIRSAESLKHTMEDVFNRLGYVITAMDGETFGHHRPGLENTLFSIMHSEDFQNVFVSDLSLYYKKTKEVKPLDSTWASSVEDVRNGNSYDLWFDKTNKIHEYEWQLASLATESVNNSWYSDKCYPKLLEESTDWNELTEKQKIEEQKKRQWVKVRDALDKALNSDPWWWASAKPWWSVESIEKGMNALFKVVISVPDASQDSKDQAEELYKNILFTAHEWQRKGMVDQMAQTDSESRRIPLSKRLGATVYYKALLKALKLQEEKASKNREYEQAIKWRDSQYKLERDLDIYDAVHVMDLFRSEGDFEKFNDILKEYRQKYREISKGQPE</sequence>
<gene>
    <name evidence="4" type="ORF">A2982_00100</name>
</gene>
<proteinExistence type="inferred from homology"/>
<name>A0A1F4V473_UNCKA</name>
<dbReference type="Gene3D" id="3.20.110.20">
    <property type="match status" value="1"/>
</dbReference>
<dbReference type="Pfam" id="PF03065">
    <property type="entry name" value="Glyco_hydro_57"/>
    <property type="match status" value="1"/>
</dbReference>
<organism evidence="4 5">
    <name type="scientific">candidate division WWE3 bacterium RIFCSPLOWO2_01_FULL_39_13</name>
    <dbReference type="NCBI Taxonomy" id="1802624"/>
    <lineage>
        <taxon>Bacteria</taxon>
        <taxon>Katanobacteria</taxon>
    </lineage>
</organism>
<dbReference type="EMBL" id="MEVH01000007">
    <property type="protein sequence ID" value="OGC52007.1"/>
    <property type="molecule type" value="Genomic_DNA"/>
</dbReference>
<keyword evidence="2" id="KW-0119">Carbohydrate metabolism</keyword>
<dbReference type="PROSITE" id="PS50151">
    <property type="entry name" value="UVR"/>
    <property type="match status" value="1"/>
</dbReference>
<protein>
    <recommendedName>
        <fullName evidence="3">UVR domain-containing protein</fullName>
    </recommendedName>
</protein>
<dbReference type="GO" id="GO:0005975">
    <property type="term" value="P:carbohydrate metabolic process"/>
    <property type="evidence" value="ECO:0007669"/>
    <property type="project" value="InterPro"/>
</dbReference>
<dbReference type="InterPro" id="IPR052046">
    <property type="entry name" value="GH57_Enzymes"/>
</dbReference>
<dbReference type="PANTHER" id="PTHR36306">
    <property type="entry name" value="ALPHA-AMYLASE-RELATED-RELATED"/>
    <property type="match status" value="1"/>
</dbReference>
<dbReference type="Proteomes" id="UP000178771">
    <property type="component" value="Unassembled WGS sequence"/>
</dbReference>